<protein>
    <recommendedName>
        <fullName evidence="5">DUF3558 domain-containing protein</fullName>
    </recommendedName>
</protein>
<reference evidence="3" key="2">
    <citation type="submission" date="2020-09" db="EMBL/GenBank/DDBJ databases">
        <authorList>
            <person name="Sun Q."/>
            <person name="Ohkuma M."/>
        </authorList>
    </citation>
    <scope>NUCLEOTIDE SEQUENCE</scope>
    <source>
        <strain evidence="3">JCM 4477</strain>
    </source>
</reference>
<proteinExistence type="predicted"/>
<reference evidence="3" key="1">
    <citation type="journal article" date="2014" name="Int. J. Syst. Evol. Microbiol.">
        <title>Complete genome sequence of Corynebacterium casei LMG S-19264T (=DSM 44701T), isolated from a smear-ripened cheese.</title>
        <authorList>
            <consortium name="US DOE Joint Genome Institute (JGI-PGF)"/>
            <person name="Walter F."/>
            <person name="Albersmeier A."/>
            <person name="Kalinowski J."/>
            <person name="Ruckert C."/>
        </authorList>
    </citation>
    <scope>NUCLEOTIDE SEQUENCE</scope>
    <source>
        <strain evidence="3">JCM 4477</strain>
    </source>
</reference>
<organism evidence="3 4">
    <name type="scientific">Streptomyces fumanus</name>
    <dbReference type="NCBI Taxonomy" id="67302"/>
    <lineage>
        <taxon>Bacteria</taxon>
        <taxon>Bacillati</taxon>
        <taxon>Actinomycetota</taxon>
        <taxon>Actinomycetes</taxon>
        <taxon>Kitasatosporales</taxon>
        <taxon>Streptomycetaceae</taxon>
        <taxon>Streptomyces</taxon>
    </lineage>
</organism>
<keyword evidence="4" id="KW-1185">Reference proteome</keyword>
<accession>A0A919E8Y6</accession>
<sequence>MQRKAYVSGAAALLAALLTSCTGGSGDGGTTDDSNPGGTGATTAAAQPGKYRTLPDPCRAVGRKTLDALLPGLPQITDEERREKAYAGEATLTYDTDRKVGCRWKVDSTDATDHLLVDFERVVSYDNAVSDDSQAEQLFATKQDAADLPEPVVSETETRTATDDETGTDDGTATDGKTGTDDGSGTGSNAPSPQASASTAPSSSSSGSPTADAASGSPSSPGAAPTDLQPRLLEGLGDEAFLDDELNSSGSTAERRTVTVAFRTSNVIVTIEYTEQPTTVGVVPDSEELQDRARTVAAELADALGG</sequence>
<comment type="caution">
    <text evidence="3">The sequence shown here is derived from an EMBL/GenBank/DDBJ whole genome shotgun (WGS) entry which is preliminary data.</text>
</comment>
<feature type="compositionally biased region" description="Low complexity" evidence="1">
    <location>
        <begin position="169"/>
        <end position="226"/>
    </location>
</feature>
<keyword evidence="2" id="KW-0732">Signal</keyword>
<dbReference type="AlphaFoldDB" id="A0A919E8Y6"/>
<dbReference type="Proteomes" id="UP000630718">
    <property type="component" value="Unassembled WGS sequence"/>
</dbReference>
<feature type="chain" id="PRO_5039656103" description="DUF3558 domain-containing protein" evidence="2">
    <location>
        <begin position="26"/>
        <end position="306"/>
    </location>
</feature>
<dbReference type="EMBL" id="BNBI01000016">
    <property type="protein sequence ID" value="GHF26377.1"/>
    <property type="molecule type" value="Genomic_DNA"/>
</dbReference>
<evidence type="ECO:0008006" key="5">
    <source>
        <dbReference type="Google" id="ProtNLM"/>
    </source>
</evidence>
<evidence type="ECO:0000313" key="3">
    <source>
        <dbReference type="EMBL" id="GHF26377.1"/>
    </source>
</evidence>
<dbReference type="RefSeq" id="WP_190207605.1">
    <property type="nucleotide sequence ID" value="NZ_BNBI01000016.1"/>
</dbReference>
<name>A0A919E8Y6_9ACTN</name>
<evidence type="ECO:0000256" key="1">
    <source>
        <dbReference type="SAM" id="MobiDB-lite"/>
    </source>
</evidence>
<feature type="compositionally biased region" description="Low complexity" evidence="1">
    <location>
        <begin position="31"/>
        <end position="46"/>
    </location>
</feature>
<evidence type="ECO:0000256" key="2">
    <source>
        <dbReference type="SAM" id="SignalP"/>
    </source>
</evidence>
<feature type="signal peptide" evidence="2">
    <location>
        <begin position="1"/>
        <end position="25"/>
    </location>
</feature>
<evidence type="ECO:0000313" key="4">
    <source>
        <dbReference type="Proteomes" id="UP000630718"/>
    </source>
</evidence>
<feature type="region of interest" description="Disordered" evidence="1">
    <location>
        <begin position="140"/>
        <end position="229"/>
    </location>
</feature>
<gene>
    <name evidence="3" type="ORF">GCM10018772_60020</name>
</gene>
<feature type="region of interest" description="Disordered" evidence="1">
    <location>
        <begin position="24"/>
        <end position="53"/>
    </location>
</feature>
<dbReference type="PROSITE" id="PS51257">
    <property type="entry name" value="PROKAR_LIPOPROTEIN"/>
    <property type="match status" value="1"/>
</dbReference>